<evidence type="ECO:0000256" key="8">
    <source>
        <dbReference type="ARBA" id="ARBA00023034"/>
    </source>
</evidence>
<dbReference type="InterPro" id="IPR006689">
    <property type="entry name" value="Small_GTPase_ARF/SAR"/>
</dbReference>
<dbReference type="Pfam" id="PF00025">
    <property type="entry name" value="Arf"/>
    <property type="match status" value="1"/>
</dbReference>
<keyword evidence="9" id="KW-0342">GTP-binding</keyword>
<dbReference type="PRINTS" id="PR00328">
    <property type="entry name" value="SAR1GTPBP"/>
</dbReference>
<keyword evidence="8" id="KW-0333">Golgi apparatus</keyword>
<dbReference type="InterPro" id="IPR005225">
    <property type="entry name" value="Small_GTP-bd"/>
</dbReference>
<dbReference type="InterPro" id="IPR045872">
    <property type="entry name" value="Arf1-5-like"/>
</dbReference>
<evidence type="ECO:0000256" key="5">
    <source>
        <dbReference type="ARBA" id="ARBA00022741"/>
    </source>
</evidence>
<evidence type="ECO:0000256" key="11">
    <source>
        <dbReference type="SAM" id="MobiDB-lite"/>
    </source>
</evidence>
<accession>A0ABR2UUZ4</accession>
<dbReference type="PANTHER" id="PTHR11711">
    <property type="entry name" value="ADP RIBOSYLATION FACTOR-RELATED"/>
    <property type="match status" value="1"/>
</dbReference>
<dbReference type="Proteomes" id="UP001408356">
    <property type="component" value="Unassembled WGS sequence"/>
</dbReference>
<comment type="caution">
    <text evidence="12">The sequence shown here is derived from an EMBL/GenBank/DDBJ whole genome shotgun (WGS) entry which is preliminary data.</text>
</comment>
<evidence type="ECO:0000256" key="10">
    <source>
        <dbReference type="ARBA" id="ARBA00023288"/>
    </source>
</evidence>
<evidence type="ECO:0000313" key="13">
    <source>
        <dbReference type="Proteomes" id="UP001408356"/>
    </source>
</evidence>
<keyword evidence="3" id="KW-0813">Transport</keyword>
<comment type="similarity">
    <text evidence="2">Belongs to the small GTPase superfamily. Arf family.</text>
</comment>
<evidence type="ECO:0000256" key="2">
    <source>
        <dbReference type="ARBA" id="ARBA00010290"/>
    </source>
</evidence>
<evidence type="ECO:0000256" key="1">
    <source>
        <dbReference type="ARBA" id="ARBA00004555"/>
    </source>
</evidence>
<name>A0ABR2UUZ4_9PEZI</name>
<dbReference type="NCBIfam" id="TIGR00231">
    <property type="entry name" value="small_GTP"/>
    <property type="match status" value="1"/>
</dbReference>
<proteinExistence type="inferred from homology"/>
<feature type="compositionally biased region" description="Basic and acidic residues" evidence="11">
    <location>
        <begin position="1"/>
        <end position="13"/>
    </location>
</feature>
<keyword evidence="4" id="KW-0519">Myristate</keyword>
<reference evidence="12 13" key="1">
    <citation type="journal article" date="2024" name="J. Plant Pathol.">
        <title>Sequence and assembly of the genome of Seiridium unicorne, isolate CBS 538.82, causal agent of cypress canker disease.</title>
        <authorList>
            <person name="Scali E."/>
            <person name="Rocca G.D."/>
            <person name="Danti R."/>
            <person name="Garbelotto M."/>
            <person name="Barberini S."/>
            <person name="Baroncelli R."/>
            <person name="Emiliani G."/>
        </authorList>
    </citation>
    <scope>NUCLEOTIDE SEQUENCE [LARGE SCALE GENOMIC DNA]</scope>
    <source>
        <strain evidence="12 13">BM-138-508</strain>
    </source>
</reference>
<evidence type="ECO:0000256" key="7">
    <source>
        <dbReference type="ARBA" id="ARBA00022927"/>
    </source>
</evidence>
<dbReference type="PROSITE" id="PS51417">
    <property type="entry name" value="ARF"/>
    <property type="match status" value="1"/>
</dbReference>
<evidence type="ECO:0000256" key="4">
    <source>
        <dbReference type="ARBA" id="ARBA00022707"/>
    </source>
</evidence>
<keyword evidence="5" id="KW-0547">Nucleotide-binding</keyword>
<dbReference type="SMART" id="SM00175">
    <property type="entry name" value="RAB"/>
    <property type="match status" value="1"/>
</dbReference>
<dbReference type="InterPro" id="IPR027417">
    <property type="entry name" value="P-loop_NTPase"/>
</dbReference>
<organism evidence="12 13">
    <name type="scientific">Seiridium unicorne</name>
    <dbReference type="NCBI Taxonomy" id="138068"/>
    <lineage>
        <taxon>Eukaryota</taxon>
        <taxon>Fungi</taxon>
        <taxon>Dikarya</taxon>
        <taxon>Ascomycota</taxon>
        <taxon>Pezizomycotina</taxon>
        <taxon>Sordariomycetes</taxon>
        <taxon>Xylariomycetidae</taxon>
        <taxon>Amphisphaeriales</taxon>
        <taxon>Sporocadaceae</taxon>
        <taxon>Seiridium</taxon>
    </lineage>
</organism>
<dbReference type="InterPro" id="IPR024156">
    <property type="entry name" value="Small_GTPase_ARF"/>
</dbReference>
<evidence type="ECO:0000256" key="6">
    <source>
        <dbReference type="ARBA" id="ARBA00022892"/>
    </source>
</evidence>
<protein>
    <submittedName>
        <fullName evidence="12">ADP-ribosylation factor</fullName>
    </submittedName>
</protein>
<keyword evidence="13" id="KW-1185">Reference proteome</keyword>
<dbReference type="SMART" id="SM00177">
    <property type="entry name" value="ARF"/>
    <property type="match status" value="1"/>
</dbReference>
<dbReference type="Gene3D" id="3.40.50.300">
    <property type="entry name" value="P-loop containing nucleotide triphosphate hydrolases"/>
    <property type="match status" value="1"/>
</dbReference>
<evidence type="ECO:0000256" key="9">
    <source>
        <dbReference type="ARBA" id="ARBA00023134"/>
    </source>
</evidence>
<dbReference type="SUPFAM" id="SSF52540">
    <property type="entry name" value="P-loop containing nucleoside triphosphate hydrolases"/>
    <property type="match status" value="1"/>
</dbReference>
<dbReference type="EMBL" id="JARVKF010000374">
    <property type="protein sequence ID" value="KAK9418504.1"/>
    <property type="molecule type" value="Genomic_DNA"/>
</dbReference>
<keyword evidence="6" id="KW-0931">ER-Golgi transport</keyword>
<gene>
    <name evidence="12" type="ORF">SUNI508_07992</name>
</gene>
<dbReference type="SMART" id="SM00178">
    <property type="entry name" value="SAR"/>
    <property type="match status" value="1"/>
</dbReference>
<comment type="subcellular location">
    <subcellularLocation>
        <location evidence="1">Golgi apparatus</location>
    </subcellularLocation>
</comment>
<sequence length="424" mass="46914">MAESLAERGRQKGNDVAANRAHELQNAGVDTLRISRSSIEAPEGLSVRSPVEILVGYLRFSADPPEVLVVGSSNSALIAPIACRTEGGGLVPREYPRLALCRVAEFGTAHRWLACFQPLNELQARRTRQAPRATRPTATATTANWLRLKHTGVAGGSPIGMVNATGHLRGGLLAQPKAQAPNNFSHSTLHFPLPLSYLTCLHRQPTHPLSTRRHRIDLFSSSRAGLIVSNAKYRASINVAIMGLSISKLFDKLWGKKEMRILMVGLDAAGKTTILYKLKLGEIVTTIPTIGFNVETVEYKNIQFTVWDVGGQDKIRPLWRHYFQNTQGIIFVVDSNDRDRIVEAREELQRMLNEDELRDAILLVFANKQDLPNAMNAAEITDKLGLHSLRQRAWYIQSTCATSGDGLYEGLEWLATTLRKAGHS</sequence>
<dbReference type="CDD" id="cd04150">
    <property type="entry name" value="Arf1_5_like"/>
    <property type="match status" value="1"/>
</dbReference>
<keyword evidence="7" id="KW-0653">Protein transport</keyword>
<feature type="region of interest" description="Disordered" evidence="11">
    <location>
        <begin position="1"/>
        <end position="20"/>
    </location>
</feature>
<evidence type="ECO:0000313" key="12">
    <source>
        <dbReference type="EMBL" id="KAK9418504.1"/>
    </source>
</evidence>
<keyword evidence="10" id="KW-0449">Lipoprotein</keyword>
<evidence type="ECO:0000256" key="3">
    <source>
        <dbReference type="ARBA" id="ARBA00022448"/>
    </source>
</evidence>